<dbReference type="AlphaFoldDB" id="A0A975B6T8"/>
<keyword evidence="2" id="KW-1185">Reference proteome</keyword>
<evidence type="ECO:0000313" key="2">
    <source>
        <dbReference type="Proteomes" id="UP000663720"/>
    </source>
</evidence>
<dbReference type="EMBL" id="CP061799">
    <property type="protein sequence ID" value="QTA79848.1"/>
    <property type="molecule type" value="Genomic_DNA"/>
</dbReference>
<gene>
    <name evidence="1" type="ORF">dnl_21300</name>
</gene>
<proteinExistence type="predicted"/>
<protein>
    <submittedName>
        <fullName evidence="1">Uncharacterized protein</fullName>
    </submittedName>
</protein>
<evidence type="ECO:0000313" key="1">
    <source>
        <dbReference type="EMBL" id="QTA79848.1"/>
    </source>
</evidence>
<organism evidence="1 2">
    <name type="scientific">Desulfonema limicola</name>
    <dbReference type="NCBI Taxonomy" id="45656"/>
    <lineage>
        <taxon>Bacteria</taxon>
        <taxon>Pseudomonadati</taxon>
        <taxon>Thermodesulfobacteriota</taxon>
        <taxon>Desulfobacteria</taxon>
        <taxon>Desulfobacterales</taxon>
        <taxon>Desulfococcaceae</taxon>
        <taxon>Desulfonema</taxon>
    </lineage>
</organism>
<reference evidence="1" key="1">
    <citation type="journal article" date="2021" name="Microb. Physiol.">
        <title>Proteogenomic Insights into the Physiology of Marine, Sulfate-Reducing, Filamentous Desulfonema limicola and Desulfonema magnum.</title>
        <authorList>
            <person name="Schnaars V."/>
            <person name="Wohlbrand L."/>
            <person name="Scheve S."/>
            <person name="Hinrichs C."/>
            <person name="Reinhardt R."/>
            <person name="Rabus R."/>
        </authorList>
    </citation>
    <scope>NUCLEOTIDE SEQUENCE</scope>
    <source>
        <strain evidence="1">5ac10</strain>
    </source>
</reference>
<sequence>MRVHENSEGLFIGIEHEKHSDDESEMAMLVEESGEEGYYDDAEDYPGSSYVCIGEHHLNRIDVTKLIAILRYWLSNKKLPISSEELDSVIRAELLSGIRERLGSGIIEEVEELLSVI</sequence>
<dbReference type="Proteomes" id="UP000663720">
    <property type="component" value="Chromosome"/>
</dbReference>
<name>A0A975B6T8_9BACT</name>
<dbReference type="RefSeq" id="WP_207691554.1">
    <property type="nucleotide sequence ID" value="NZ_CP061799.1"/>
</dbReference>
<accession>A0A975B6T8</accession>
<dbReference type="KEGG" id="dli:dnl_21300"/>